<keyword evidence="2" id="KW-1185">Reference proteome</keyword>
<dbReference type="EMBL" id="CAJVPL010014315">
    <property type="protein sequence ID" value="CAG8690703.1"/>
    <property type="molecule type" value="Genomic_DNA"/>
</dbReference>
<evidence type="ECO:0000313" key="2">
    <source>
        <dbReference type="Proteomes" id="UP000789831"/>
    </source>
</evidence>
<feature type="non-terminal residue" evidence="1">
    <location>
        <position position="1"/>
    </location>
</feature>
<dbReference type="InterPro" id="IPR027417">
    <property type="entry name" value="P-loop_NTPase"/>
</dbReference>
<protein>
    <submittedName>
        <fullName evidence="1">12683_t:CDS:1</fullName>
    </submittedName>
</protein>
<accession>A0A9N9HIE4</accession>
<evidence type="ECO:0000313" key="1">
    <source>
        <dbReference type="EMBL" id="CAG8690703.1"/>
    </source>
</evidence>
<dbReference type="SUPFAM" id="SSF52540">
    <property type="entry name" value="P-loop containing nucleoside triphosphate hydrolases"/>
    <property type="match status" value="1"/>
</dbReference>
<dbReference type="PANTHER" id="PTHR33266">
    <property type="entry name" value="CHROMOSOME 15, WHOLE GENOME SHOTGUN SEQUENCE"/>
    <property type="match status" value="1"/>
</dbReference>
<feature type="non-terminal residue" evidence="1">
    <location>
        <position position="345"/>
    </location>
</feature>
<sequence>NALVKPREDYVDVFFRHLEQCAIKWTPEQFYAPYTSLVQASGTGKSRLLRELAVEKDVLVVYICLRDSITRGYPNRSIIADVITKKDASETYYLTFLLALFGVCSKFLDQQLRENAEKTCGCVFDILISDKNDETFELQKCFWNEVMEQMNLQEVSTDIKGKIANRYKNLMVTLKKLSNPSSFKMLLAFDEAGILIDNNTSENKGNFYYLRKALQAIPRGSFMALFTDTLSKVSDFSPAKRHDSSSRVSHEGQILYKPFYLLDVFDCRMQQPVNITISSSINQIRNMGRPIWADIKEEDIIRYAMEKILCDRKKVMYMYQEKKILIKTVTEALAILGPRLYLEIS</sequence>
<dbReference type="Proteomes" id="UP000789831">
    <property type="component" value="Unassembled WGS sequence"/>
</dbReference>
<dbReference type="PANTHER" id="PTHR33266:SF1">
    <property type="entry name" value="F-BOX DOMAIN-CONTAINING PROTEIN"/>
    <property type="match status" value="1"/>
</dbReference>
<reference evidence="1" key="1">
    <citation type="submission" date="2021-06" db="EMBL/GenBank/DDBJ databases">
        <authorList>
            <person name="Kallberg Y."/>
            <person name="Tangrot J."/>
            <person name="Rosling A."/>
        </authorList>
    </citation>
    <scope>NUCLEOTIDE SEQUENCE</scope>
    <source>
        <strain evidence="1">MT106</strain>
    </source>
</reference>
<gene>
    <name evidence="1" type="ORF">AGERDE_LOCUS13090</name>
</gene>
<organism evidence="1 2">
    <name type="scientific">Ambispora gerdemannii</name>
    <dbReference type="NCBI Taxonomy" id="144530"/>
    <lineage>
        <taxon>Eukaryota</taxon>
        <taxon>Fungi</taxon>
        <taxon>Fungi incertae sedis</taxon>
        <taxon>Mucoromycota</taxon>
        <taxon>Glomeromycotina</taxon>
        <taxon>Glomeromycetes</taxon>
        <taxon>Archaeosporales</taxon>
        <taxon>Ambisporaceae</taxon>
        <taxon>Ambispora</taxon>
    </lineage>
</organism>
<dbReference type="AlphaFoldDB" id="A0A9N9HIE4"/>
<proteinExistence type="predicted"/>
<name>A0A9N9HIE4_9GLOM</name>
<dbReference type="OrthoDB" id="2432117at2759"/>
<comment type="caution">
    <text evidence="1">The sequence shown here is derived from an EMBL/GenBank/DDBJ whole genome shotgun (WGS) entry which is preliminary data.</text>
</comment>